<gene>
    <name evidence="1" type="ORF">CLLU_09650</name>
</gene>
<dbReference type="AlphaFoldDB" id="A0A2T0BQ01"/>
<name>A0A2T0BQ01_9CLOT</name>
<organism evidence="1 2">
    <name type="scientific">Clostridium luticellarii</name>
    <dbReference type="NCBI Taxonomy" id="1691940"/>
    <lineage>
        <taxon>Bacteria</taxon>
        <taxon>Bacillati</taxon>
        <taxon>Bacillota</taxon>
        <taxon>Clostridia</taxon>
        <taxon>Eubacteriales</taxon>
        <taxon>Clostridiaceae</taxon>
        <taxon>Clostridium</taxon>
    </lineage>
</organism>
<comment type="caution">
    <text evidence="1">The sequence shown here is derived from an EMBL/GenBank/DDBJ whole genome shotgun (WGS) entry which is preliminary data.</text>
</comment>
<accession>A0A2T0BQ01</accession>
<evidence type="ECO:0000313" key="2">
    <source>
        <dbReference type="Proteomes" id="UP000237798"/>
    </source>
</evidence>
<protein>
    <submittedName>
        <fullName evidence="1">Uncharacterized protein</fullName>
    </submittedName>
</protein>
<keyword evidence="2" id="KW-1185">Reference proteome</keyword>
<evidence type="ECO:0000313" key="1">
    <source>
        <dbReference type="EMBL" id="PRR85937.1"/>
    </source>
</evidence>
<dbReference type="Proteomes" id="UP000237798">
    <property type="component" value="Unassembled WGS sequence"/>
</dbReference>
<dbReference type="EMBL" id="PVXP01000009">
    <property type="protein sequence ID" value="PRR85937.1"/>
    <property type="molecule type" value="Genomic_DNA"/>
</dbReference>
<proteinExistence type="predicted"/>
<sequence>MDELKSILDNLQNLKNKINQSSDKNNNKLVIFIGVLLQVVASKKLFKRNKDVAEFLNINFNLEFAEYCKKSRPIMLGKTAKYFLEKTDDYDLNESLNIIYSFIVESLSNTVDDVNWSNIIKKIKL</sequence>
<dbReference type="OrthoDB" id="2087672at2"/>
<reference evidence="1 2" key="1">
    <citation type="submission" date="2018-03" db="EMBL/GenBank/DDBJ databases">
        <title>Genome sequence of Clostridium luticellarii DSM 29923.</title>
        <authorList>
            <person name="Poehlein A."/>
            <person name="Daniel R."/>
        </authorList>
    </citation>
    <scope>NUCLEOTIDE SEQUENCE [LARGE SCALE GENOMIC DNA]</scope>
    <source>
        <strain evidence="1 2">DSM 29923</strain>
    </source>
</reference>
<dbReference type="RefSeq" id="WP_106008452.1">
    <property type="nucleotide sequence ID" value="NZ_PVXP01000009.1"/>
</dbReference>